<keyword evidence="6 9" id="KW-1133">Transmembrane helix</keyword>
<name>A0A4V6IM80_METTU</name>
<dbReference type="Proteomes" id="UP000294360">
    <property type="component" value="Chromosome"/>
</dbReference>
<dbReference type="EMBL" id="LR536450">
    <property type="protein sequence ID" value="VFU07401.1"/>
    <property type="molecule type" value="Genomic_DNA"/>
</dbReference>
<feature type="transmembrane region" description="Helical" evidence="9">
    <location>
        <begin position="238"/>
        <end position="259"/>
    </location>
</feature>
<dbReference type="InterPro" id="IPR001173">
    <property type="entry name" value="Glyco_trans_2-like"/>
</dbReference>
<evidence type="ECO:0000256" key="7">
    <source>
        <dbReference type="ARBA" id="ARBA00023136"/>
    </source>
</evidence>
<keyword evidence="3 11" id="KW-0328">Glycosyltransferase</keyword>
<keyword evidence="5 9" id="KW-0812">Transmembrane</keyword>
<evidence type="ECO:0000259" key="10">
    <source>
        <dbReference type="Pfam" id="PF00535"/>
    </source>
</evidence>
<gene>
    <name evidence="11" type="ORF">MTUNDRAET4_0508</name>
</gene>
<dbReference type="PANTHER" id="PTHR48090">
    <property type="entry name" value="UNDECAPRENYL-PHOSPHATE 4-DEOXY-4-FORMAMIDO-L-ARABINOSE TRANSFERASE-RELATED"/>
    <property type="match status" value="1"/>
</dbReference>
<dbReference type="Gene3D" id="3.90.550.10">
    <property type="entry name" value="Spore Coat Polysaccharide Biosynthesis Protein SpsA, Chain A"/>
    <property type="match status" value="1"/>
</dbReference>
<keyword evidence="2" id="KW-1003">Cell membrane</keyword>
<reference evidence="11 12" key="1">
    <citation type="submission" date="2019-03" db="EMBL/GenBank/DDBJ databases">
        <authorList>
            <person name="Kox A.R. M."/>
        </authorList>
    </citation>
    <scope>NUCLEOTIDE SEQUENCE [LARGE SCALE GENOMIC DNA]</scope>
    <source>
        <strain evidence="11">MTUNDRAET4 annotated genome</strain>
    </source>
</reference>
<organism evidence="11 12">
    <name type="scientific">Methylocella tundrae</name>
    <dbReference type="NCBI Taxonomy" id="227605"/>
    <lineage>
        <taxon>Bacteria</taxon>
        <taxon>Pseudomonadati</taxon>
        <taxon>Pseudomonadota</taxon>
        <taxon>Alphaproteobacteria</taxon>
        <taxon>Hyphomicrobiales</taxon>
        <taxon>Beijerinckiaceae</taxon>
        <taxon>Methylocella</taxon>
    </lineage>
</organism>
<evidence type="ECO:0000256" key="1">
    <source>
        <dbReference type="ARBA" id="ARBA00004651"/>
    </source>
</evidence>
<dbReference type="CDD" id="cd04187">
    <property type="entry name" value="DPM1_like_bac"/>
    <property type="match status" value="1"/>
</dbReference>
<comment type="similarity">
    <text evidence="8">Belongs to the glycosyltransferase 2 family. GtrB subfamily.</text>
</comment>
<sequence length="334" mass="37339">MMRSDAVMAEAELSVVVPSFNESANLRPLIERLTAVLESCARSFEIIVVDDGSTDDTLEFLRKAHDGDPRIRVIALSRNFGKEIAIAAGLDHASGAATIIMDADLQHPPEMITSFVEKWREGYKNVYGQRVDRGADTALRRILTQRFYQLFGSVGETRLPEGAGDFRLLDAKAVAALRMMREHARFSKGLYAWIGFKSIGVPFDVAPRQAGHSKFSYRKLTHFALDGLMSFTTMPLKIWTYIGLAISVFALGLASFYVIRTMIWGVDVPGYASLIVSITFFAGIQLLSLGILGEYIGRIFAEVKRRPLYVVEERLGLTPLAPDELSLRRRRDWV</sequence>
<dbReference type="SUPFAM" id="SSF53448">
    <property type="entry name" value="Nucleotide-diphospho-sugar transferases"/>
    <property type="match status" value="1"/>
</dbReference>
<evidence type="ECO:0000256" key="9">
    <source>
        <dbReference type="SAM" id="Phobius"/>
    </source>
</evidence>
<dbReference type="OrthoDB" id="9807795at2"/>
<proteinExistence type="inferred from homology"/>
<dbReference type="AlphaFoldDB" id="A0A4V6IM80"/>
<evidence type="ECO:0000256" key="2">
    <source>
        <dbReference type="ARBA" id="ARBA00022475"/>
    </source>
</evidence>
<evidence type="ECO:0000256" key="5">
    <source>
        <dbReference type="ARBA" id="ARBA00022692"/>
    </source>
</evidence>
<dbReference type="InterPro" id="IPR029044">
    <property type="entry name" value="Nucleotide-diphossugar_trans"/>
</dbReference>
<feature type="transmembrane region" description="Helical" evidence="9">
    <location>
        <begin position="271"/>
        <end position="296"/>
    </location>
</feature>
<evidence type="ECO:0000256" key="6">
    <source>
        <dbReference type="ARBA" id="ARBA00022989"/>
    </source>
</evidence>
<dbReference type="RefSeq" id="WP_134486517.1">
    <property type="nucleotide sequence ID" value="NZ_CP139089.1"/>
</dbReference>
<dbReference type="Pfam" id="PF00535">
    <property type="entry name" value="Glycos_transf_2"/>
    <property type="match status" value="1"/>
</dbReference>
<keyword evidence="7 9" id="KW-0472">Membrane</keyword>
<dbReference type="EC" id="2.4.-.-" evidence="11"/>
<evidence type="ECO:0000313" key="11">
    <source>
        <dbReference type="EMBL" id="VFU07401.1"/>
    </source>
</evidence>
<keyword evidence="4 11" id="KW-0808">Transferase</keyword>
<dbReference type="FunFam" id="3.90.550.10:FF:000079">
    <property type="entry name" value="Probable glycosyl transferase"/>
    <property type="match status" value="1"/>
</dbReference>
<evidence type="ECO:0000256" key="3">
    <source>
        <dbReference type="ARBA" id="ARBA00022676"/>
    </source>
</evidence>
<evidence type="ECO:0000256" key="4">
    <source>
        <dbReference type="ARBA" id="ARBA00022679"/>
    </source>
</evidence>
<feature type="domain" description="Glycosyltransferase 2-like" evidence="10">
    <location>
        <begin position="14"/>
        <end position="167"/>
    </location>
</feature>
<dbReference type="KEGG" id="mtun:MTUNDRAET4_0508"/>
<dbReference type="GO" id="GO:0005886">
    <property type="term" value="C:plasma membrane"/>
    <property type="evidence" value="ECO:0007669"/>
    <property type="project" value="UniProtKB-SubCell"/>
</dbReference>
<dbReference type="PANTHER" id="PTHR48090:SF8">
    <property type="entry name" value="GLYCOSYLTRANSFERASE CSBB-RELATED"/>
    <property type="match status" value="1"/>
</dbReference>
<evidence type="ECO:0000256" key="8">
    <source>
        <dbReference type="ARBA" id="ARBA00038152"/>
    </source>
</evidence>
<accession>A0A4V6IM80</accession>
<dbReference type="GO" id="GO:0016757">
    <property type="term" value="F:glycosyltransferase activity"/>
    <property type="evidence" value="ECO:0007669"/>
    <property type="project" value="UniProtKB-KW"/>
</dbReference>
<evidence type="ECO:0000313" key="12">
    <source>
        <dbReference type="Proteomes" id="UP000294360"/>
    </source>
</evidence>
<comment type="subcellular location">
    <subcellularLocation>
        <location evidence="1">Cell membrane</location>
        <topology evidence="1">Multi-pass membrane protein</topology>
    </subcellularLocation>
</comment>
<protein>
    <submittedName>
        <fullName evidence="11">Putative enzyme</fullName>
        <ecNumber evidence="11">2.4.-.-</ecNumber>
    </submittedName>
</protein>
<dbReference type="InterPro" id="IPR050256">
    <property type="entry name" value="Glycosyltransferase_2"/>
</dbReference>